<dbReference type="EMBL" id="CP042301">
    <property type="protein sequence ID" value="QDZ00012.1"/>
    <property type="molecule type" value="Genomic_DNA"/>
</dbReference>
<organism evidence="1 2">
    <name type="scientific">Nitratireductor mangrovi</name>
    <dbReference type="NCBI Taxonomy" id="2599600"/>
    <lineage>
        <taxon>Bacteria</taxon>
        <taxon>Pseudomonadati</taxon>
        <taxon>Pseudomonadota</taxon>
        <taxon>Alphaproteobacteria</taxon>
        <taxon>Hyphomicrobiales</taxon>
        <taxon>Phyllobacteriaceae</taxon>
        <taxon>Nitratireductor</taxon>
    </lineage>
</organism>
<proteinExistence type="predicted"/>
<dbReference type="RefSeq" id="WP_146298665.1">
    <property type="nucleotide sequence ID" value="NZ_CP042301.2"/>
</dbReference>
<dbReference type="Proteomes" id="UP000321389">
    <property type="component" value="Chromosome"/>
</dbReference>
<accession>A0A5B8KWS7</accession>
<protein>
    <recommendedName>
        <fullName evidence="3">DUF1127 domain-containing protein</fullName>
    </recommendedName>
</protein>
<sequence length="60" mass="6861">MNPFSRSLISAVGHFVTEWRALRDVARTERILGELSPHIRKDIGWPDVLRKSSPDGPVRH</sequence>
<dbReference type="AlphaFoldDB" id="A0A5B8KWS7"/>
<dbReference type="OrthoDB" id="8116829at2"/>
<evidence type="ECO:0008006" key="3">
    <source>
        <dbReference type="Google" id="ProtNLM"/>
    </source>
</evidence>
<gene>
    <name evidence="1" type="ORF">FQ775_06255</name>
</gene>
<evidence type="ECO:0000313" key="1">
    <source>
        <dbReference type="EMBL" id="QDZ00012.1"/>
    </source>
</evidence>
<keyword evidence="2" id="KW-1185">Reference proteome</keyword>
<dbReference type="KEGG" id="niy:FQ775_06255"/>
<name>A0A5B8KWS7_9HYPH</name>
<reference evidence="1" key="1">
    <citation type="submission" date="2020-04" db="EMBL/GenBank/DDBJ databases">
        <title>Nitratireductor sp. nov. isolated from mangrove soil.</title>
        <authorList>
            <person name="Ye Y."/>
        </authorList>
    </citation>
    <scope>NUCLEOTIDE SEQUENCE</scope>
    <source>
        <strain evidence="1">SY7</strain>
    </source>
</reference>
<evidence type="ECO:0000313" key="2">
    <source>
        <dbReference type="Proteomes" id="UP000321389"/>
    </source>
</evidence>